<dbReference type="EMBL" id="JACICE010000001">
    <property type="protein sequence ID" value="MBB3774742.1"/>
    <property type="molecule type" value="Genomic_DNA"/>
</dbReference>
<dbReference type="EMBL" id="WTYB01000001">
    <property type="protein sequence ID" value="MXP37614.1"/>
    <property type="molecule type" value="Genomic_DNA"/>
</dbReference>
<protein>
    <submittedName>
        <fullName evidence="5">DUF1311 domain-containing protein</fullName>
    </submittedName>
    <submittedName>
        <fullName evidence="4">Uncharacterized protein YecT (DUF1311 family)</fullName>
    </submittedName>
</protein>
<sequence>MRAFWAMAGAIIAAWGSTLAAQETRVGAEGFVSPPATIYQMWWLEGLWQGEGIDGAPATESWLPSTGHTMVGTFVQQTPEGDILFSEHMYLVEEDGSLVLKLKHFNADLTGWEDKAGMVTFQLLSLDFCAAYFSGLTIRCDGNDKLVVGVRMKSDAAEPKELLFRFNRAARPQSVFGCDGTTIEMNECMSEILARSTERKDQYLAAALARHDDSPDVAKMIRQSDAASEAYRKQECYALYEDNKEGTIRNYVYLGCAIALVDERTRTIWQNWLTYADTTPPMLPEPGPSR</sequence>
<dbReference type="RefSeq" id="WP_160759737.1">
    <property type="nucleotide sequence ID" value="NZ_BAAADZ010000002.1"/>
</dbReference>
<dbReference type="Gene3D" id="1.20.1270.180">
    <property type="match status" value="1"/>
</dbReference>
<feature type="signal peptide" evidence="1">
    <location>
        <begin position="1"/>
        <end position="20"/>
    </location>
</feature>
<organism evidence="5 6">
    <name type="scientific">Erythrobacter ramosus</name>
    <dbReference type="NCBI Taxonomy" id="35811"/>
    <lineage>
        <taxon>Bacteria</taxon>
        <taxon>Pseudomonadati</taxon>
        <taxon>Pseudomonadota</taxon>
        <taxon>Alphaproteobacteria</taxon>
        <taxon>Sphingomonadales</taxon>
        <taxon>Erythrobacteraceae</taxon>
        <taxon>Erythrobacter/Porphyrobacter group</taxon>
        <taxon>Erythrobacter</taxon>
    </lineage>
</organism>
<dbReference type="Proteomes" id="UP000548685">
    <property type="component" value="Unassembled WGS sequence"/>
</dbReference>
<reference evidence="5 6" key="1">
    <citation type="submission" date="2019-12" db="EMBL/GenBank/DDBJ databases">
        <title>Genomic-based taxomic classification of the family Erythrobacteraceae.</title>
        <authorList>
            <person name="Xu L."/>
        </authorList>
    </citation>
    <scope>NUCLEOTIDE SEQUENCE [LARGE SCALE GENOMIC DNA]</scope>
    <source>
        <strain evidence="5 6">JCM 10282</strain>
    </source>
</reference>
<reference evidence="4 7" key="2">
    <citation type="submission" date="2020-08" db="EMBL/GenBank/DDBJ databases">
        <title>Genomic Encyclopedia of Type Strains, Phase IV (KMG-IV): sequencing the most valuable type-strain genomes for metagenomic binning, comparative biology and taxonomic classification.</title>
        <authorList>
            <person name="Goeker M."/>
        </authorList>
    </citation>
    <scope>NUCLEOTIDE SEQUENCE [LARGE SCALE GENOMIC DNA]</scope>
    <source>
        <strain evidence="4 7">DSM 8510</strain>
    </source>
</reference>
<dbReference type="Pfam" id="PF19780">
    <property type="entry name" value="DUF6265"/>
    <property type="match status" value="1"/>
</dbReference>
<dbReference type="InterPro" id="IPR046232">
    <property type="entry name" value="DUF6265"/>
</dbReference>
<evidence type="ECO:0000313" key="5">
    <source>
        <dbReference type="EMBL" id="MXP37614.1"/>
    </source>
</evidence>
<dbReference type="Proteomes" id="UP000430021">
    <property type="component" value="Unassembled WGS sequence"/>
</dbReference>
<evidence type="ECO:0000313" key="7">
    <source>
        <dbReference type="Proteomes" id="UP000548685"/>
    </source>
</evidence>
<dbReference type="Pfam" id="PF07007">
    <property type="entry name" value="LprI"/>
    <property type="match status" value="1"/>
</dbReference>
<evidence type="ECO:0000259" key="2">
    <source>
        <dbReference type="Pfam" id="PF07007"/>
    </source>
</evidence>
<dbReference type="OrthoDB" id="7567258at2"/>
<dbReference type="AlphaFoldDB" id="A0A6I4UIK6"/>
<feature type="domain" description="Lysozyme inhibitor LprI-like N-terminal" evidence="2">
    <location>
        <begin position="180"/>
        <end position="266"/>
    </location>
</feature>
<evidence type="ECO:0000313" key="6">
    <source>
        <dbReference type="Proteomes" id="UP000430021"/>
    </source>
</evidence>
<gene>
    <name evidence="4" type="ORF">FHS52_000685</name>
    <name evidence="5" type="ORF">GRI59_03165</name>
</gene>
<name>A0A6I4UIK6_9SPHN</name>
<proteinExistence type="predicted"/>
<dbReference type="InterPro" id="IPR009739">
    <property type="entry name" value="LprI-like_N"/>
</dbReference>
<keyword evidence="7" id="KW-1185">Reference proteome</keyword>
<evidence type="ECO:0000256" key="1">
    <source>
        <dbReference type="SAM" id="SignalP"/>
    </source>
</evidence>
<keyword evidence="1" id="KW-0732">Signal</keyword>
<comment type="caution">
    <text evidence="5">The sequence shown here is derived from an EMBL/GenBank/DDBJ whole genome shotgun (WGS) entry which is preliminary data.</text>
</comment>
<evidence type="ECO:0000313" key="4">
    <source>
        <dbReference type="EMBL" id="MBB3774742.1"/>
    </source>
</evidence>
<feature type="domain" description="DUF6265" evidence="3">
    <location>
        <begin position="43"/>
        <end position="151"/>
    </location>
</feature>
<accession>A0A6I4UIK6</accession>
<feature type="chain" id="PRO_5026190015" evidence="1">
    <location>
        <begin position="21"/>
        <end position="290"/>
    </location>
</feature>
<evidence type="ECO:0000259" key="3">
    <source>
        <dbReference type="Pfam" id="PF19780"/>
    </source>
</evidence>